<evidence type="ECO:0000313" key="3">
    <source>
        <dbReference type="EMBL" id="MFF0008831.1"/>
    </source>
</evidence>
<proteinExistence type="predicted"/>
<accession>A0ABW6N6A8</accession>
<dbReference type="InterPro" id="IPR001466">
    <property type="entry name" value="Beta-lactam-related"/>
</dbReference>
<feature type="domain" description="Beta-lactamase-related" evidence="2">
    <location>
        <begin position="19"/>
        <end position="236"/>
    </location>
</feature>
<dbReference type="RefSeq" id="WP_389834707.1">
    <property type="nucleotide sequence ID" value="NZ_JBIAJP010000015.1"/>
</dbReference>
<dbReference type="Proteomes" id="UP001601422">
    <property type="component" value="Unassembled WGS sequence"/>
</dbReference>
<dbReference type="SUPFAM" id="SSF56601">
    <property type="entry name" value="beta-lactamase/transpeptidase-like"/>
    <property type="match status" value="1"/>
</dbReference>
<dbReference type="InterPro" id="IPR012338">
    <property type="entry name" value="Beta-lactam/transpept-like"/>
</dbReference>
<organism evidence="3 4">
    <name type="scientific">Streptomyces tibetensis</name>
    <dbReference type="NCBI Taxonomy" id="2382123"/>
    <lineage>
        <taxon>Bacteria</taxon>
        <taxon>Bacillati</taxon>
        <taxon>Actinomycetota</taxon>
        <taxon>Actinomycetes</taxon>
        <taxon>Kitasatosporales</taxon>
        <taxon>Streptomycetaceae</taxon>
        <taxon>Streptomyces</taxon>
    </lineage>
</organism>
<keyword evidence="4" id="KW-1185">Reference proteome</keyword>
<evidence type="ECO:0000259" key="2">
    <source>
        <dbReference type="Pfam" id="PF00144"/>
    </source>
</evidence>
<dbReference type="InterPro" id="IPR050491">
    <property type="entry name" value="AmpC-like"/>
</dbReference>
<evidence type="ECO:0000256" key="1">
    <source>
        <dbReference type="SAM" id="MobiDB-lite"/>
    </source>
</evidence>
<keyword evidence="3" id="KW-0378">Hydrolase</keyword>
<feature type="region of interest" description="Disordered" evidence="1">
    <location>
        <begin position="1"/>
        <end position="26"/>
    </location>
</feature>
<comment type="caution">
    <text evidence="3">The sequence shown here is derived from an EMBL/GenBank/DDBJ whole genome shotgun (WGS) entry which is preliminary data.</text>
</comment>
<reference evidence="3 4" key="1">
    <citation type="submission" date="2024-10" db="EMBL/GenBank/DDBJ databases">
        <title>The Natural Products Discovery Center: Release of the First 8490 Sequenced Strains for Exploring Actinobacteria Biosynthetic Diversity.</title>
        <authorList>
            <person name="Kalkreuter E."/>
            <person name="Kautsar S.A."/>
            <person name="Yang D."/>
            <person name="Bader C.D."/>
            <person name="Teijaro C.N."/>
            <person name="Fluegel L."/>
            <person name="Davis C.M."/>
            <person name="Simpson J.R."/>
            <person name="Lauterbach L."/>
            <person name="Steele A.D."/>
            <person name="Gui C."/>
            <person name="Meng S."/>
            <person name="Li G."/>
            <person name="Viehrig K."/>
            <person name="Ye F."/>
            <person name="Su P."/>
            <person name="Kiefer A.F."/>
            <person name="Nichols A."/>
            <person name="Cepeda A.J."/>
            <person name="Yan W."/>
            <person name="Fan B."/>
            <person name="Jiang Y."/>
            <person name="Adhikari A."/>
            <person name="Zheng C.-J."/>
            <person name="Schuster L."/>
            <person name="Cowan T.M."/>
            <person name="Smanski M.J."/>
            <person name="Chevrette M.G."/>
            <person name="De Carvalho L.P.S."/>
            <person name="Shen B."/>
        </authorList>
    </citation>
    <scope>NUCLEOTIDE SEQUENCE [LARGE SCALE GENOMIC DNA]</scope>
    <source>
        <strain evidence="3 4">NPDC005497</strain>
    </source>
</reference>
<dbReference type="PANTHER" id="PTHR46825">
    <property type="entry name" value="D-ALANYL-D-ALANINE-CARBOXYPEPTIDASE/ENDOPEPTIDASE AMPH"/>
    <property type="match status" value="1"/>
</dbReference>
<feature type="region of interest" description="Disordered" evidence="1">
    <location>
        <begin position="82"/>
        <end position="102"/>
    </location>
</feature>
<gene>
    <name evidence="3" type="ORF">ACFYQT_36145</name>
</gene>
<evidence type="ECO:0000313" key="4">
    <source>
        <dbReference type="Proteomes" id="UP001601422"/>
    </source>
</evidence>
<protein>
    <submittedName>
        <fullName evidence="3">Serine hydrolase domain-containing protein</fullName>
        <ecNumber evidence="3">3.-.-.-</ecNumber>
    </submittedName>
</protein>
<name>A0ABW6N6A8_9ACTN</name>
<dbReference type="EMBL" id="JBIAJP010000015">
    <property type="protein sequence ID" value="MFF0008831.1"/>
    <property type="molecule type" value="Genomic_DNA"/>
</dbReference>
<dbReference type="PANTHER" id="PTHR46825:SF9">
    <property type="entry name" value="BETA-LACTAMASE-RELATED DOMAIN-CONTAINING PROTEIN"/>
    <property type="match status" value="1"/>
</dbReference>
<dbReference type="GO" id="GO:0016787">
    <property type="term" value="F:hydrolase activity"/>
    <property type="evidence" value="ECO:0007669"/>
    <property type="project" value="UniProtKB-KW"/>
</dbReference>
<dbReference type="Pfam" id="PF00144">
    <property type="entry name" value="Beta-lactamase"/>
    <property type="match status" value="1"/>
</dbReference>
<dbReference type="Gene3D" id="3.40.710.10">
    <property type="entry name" value="DD-peptidase/beta-lactamase superfamily"/>
    <property type="match status" value="1"/>
</dbReference>
<sequence length="297" mass="31457">MRRFPRPAPTCAISGTGPVRAEHGHDPDAYVEIGSVTKVLTGTLLARLAEAGRLDPDDRLAVWLPAVPAGSEITLRQLADHTSGLPRLHPQPSSTDPRDPYATLDSEEFDRILRQLDTIAARKPGAGEEYSNLGYAVLGAALEAAGRGTYEELLRTYVLAPLGVDEVTADPPADRTLTARGLFGRPRAPWTMTGPILPAGGLWATPRAVAKLVKGMLVDRALGEPAVSWQSAGELRWHNGATRDASVFAGAFPGTTAWAVVHRLGGRPDRTDRAGLKLLAEAKKAPQGRGPEGPAAG</sequence>
<dbReference type="EC" id="3.-.-.-" evidence="3"/>